<dbReference type="EMBL" id="AAXU02000001">
    <property type="protein sequence ID" value="EAZ82162.1"/>
    <property type="molecule type" value="Genomic_DNA"/>
</dbReference>
<keyword evidence="2" id="KW-1185">Reference proteome</keyword>
<dbReference type="Proteomes" id="UP000003919">
    <property type="component" value="Chromosome"/>
</dbReference>
<evidence type="ECO:0000313" key="2">
    <source>
        <dbReference type="Proteomes" id="UP000003919"/>
    </source>
</evidence>
<protein>
    <submittedName>
        <fullName evidence="1">Uncharacterized protein</fullName>
    </submittedName>
</protein>
<dbReference type="HOGENOM" id="CLU_1567394_0_0_10"/>
<sequence>MEIKGQSVIRTILFSVFILCSKALLAQELPNPRIINEENFIKSMRVNTPRIFAMSPLGNIDSVKYEGYYAVLKINNRKVSEIVYPTDIEPLISRMSDFAKKDINERIGLGEFKFLNIDQIIVPAIVEYIHFETEDLRLDVVLEKILPKIGFTPNTYVLSPVFMQVGNPKR</sequence>
<accession>A3HVJ0</accession>
<reference evidence="1 2" key="1">
    <citation type="journal article" date="2011" name="J. Bacteriol.">
        <title>Complete genome sequence of Algoriphagus sp. PR1, bacterial prey of a colony-forming choanoflagellate.</title>
        <authorList>
            <person name="Alegado R.A."/>
            <person name="Ferriera S."/>
            <person name="Nusbaum C."/>
            <person name="Young S.K."/>
            <person name="Zeng Q."/>
            <person name="Imamovic A."/>
            <person name="Fairclough S.R."/>
            <person name="King N."/>
        </authorList>
    </citation>
    <scope>NUCLEOTIDE SEQUENCE [LARGE SCALE GENOMIC DNA]</scope>
    <source>
        <strain evidence="1 2">PR1</strain>
    </source>
</reference>
<evidence type="ECO:0000313" key="1">
    <source>
        <dbReference type="EMBL" id="EAZ82162.1"/>
    </source>
</evidence>
<dbReference type="OrthoDB" id="826540at2"/>
<dbReference type="RefSeq" id="WP_008198266.1">
    <property type="nucleotide sequence ID" value="NZ_CM001023.1"/>
</dbReference>
<dbReference type="EMBL" id="CM001023">
    <property type="protein sequence ID" value="EAZ82162.1"/>
    <property type="molecule type" value="Genomic_DNA"/>
</dbReference>
<gene>
    <name evidence="1" type="ORF">ALPR1_02935</name>
</gene>
<comment type="caution">
    <text evidence="1">The sequence shown here is derived from an EMBL/GenBank/DDBJ whole genome shotgun (WGS) entry which is preliminary data.</text>
</comment>
<name>A3HVJ0_9BACT</name>
<proteinExistence type="predicted"/>
<dbReference type="AlphaFoldDB" id="A3HVJ0"/>
<organism evidence="1 2">
    <name type="scientific">Algoriphagus machipongonensis</name>
    <dbReference type="NCBI Taxonomy" id="388413"/>
    <lineage>
        <taxon>Bacteria</taxon>
        <taxon>Pseudomonadati</taxon>
        <taxon>Bacteroidota</taxon>
        <taxon>Cytophagia</taxon>
        <taxon>Cytophagales</taxon>
        <taxon>Cyclobacteriaceae</taxon>
        <taxon>Algoriphagus</taxon>
    </lineage>
</organism>